<dbReference type="InterPro" id="IPR052528">
    <property type="entry name" value="Sugar_transport-like"/>
</dbReference>
<dbReference type="HOGENOM" id="CLU_051156_0_0_10"/>
<dbReference type="Proteomes" id="UP000008720">
    <property type="component" value="Chromosome"/>
</dbReference>
<feature type="transmembrane region" description="Helical" evidence="4">
    <location>
        <begin position="316"/>
        <end position="336"/>
    </location>
</feature>
<dbReference type="RefSeq" id="WP_013453107.1">
    <property type="nucleotide sequence ID" value="NC_014759.1"/>
</dbReference>
<dbReference type="Gene3D" id="1.20.1250.20">
    <property type="entry name" value="MFS general substrate transporter like domains"/>
    <property type="match status" value="2"/>
</dbReference>
<dbReference type="SUPFAM" id="SSF103473">
    <property type="entry name" value="MFS general substrate transporter"/>
    <property type="match status" value="1"/>
</dbReference>
<evidence type="ECO:0000256" key="4">
    <source>
        <dbReference type="SAM" id="Phobius"/>
    </source>
</evidence>
<evidence type="ECO:0000313" key="6">
    <source>
        <dbReference type="EMBL" id="ADR20956.1"/>
    </source>
</evidence>
<feature type="domain" description="Major facilitator superfamily (MFS) profile" evidence="5">
    <location>
        <begin position="204"/>
        <end position="432"/>
    </location>
</feature>
<keyword evidence="3 4" id="KW-0472">Membrane</keyword>
<proteinExistence type="predicted"/>
<dbReference type="OrthoDB" id="1117124at2"/>
<evidence type="ECO:0000256" key="1">
    <source>
        <dbReference type="ARBA" id="ARBA00022692"/>
    </source>
</evidence>
<dbReference type="GO" id="GO:0022857">
    <property type="term" value="F:transmembrane transporter activity"/>
    <property type="evidence" value="ECO:0007669"/>
    <property type="project" value="InterPro"/>
</dbReference>
<accession>E4TTN9</accession>
<dbReference type="InterPro" id="IPR011701">
    <property type="entry name" value="MFS"/>
</dbReference>
<dbReference type="PANTHER" id="PTHR23526">
    <property type="entry name" value="INTEGRAL MEMBRANE TRANSPORT PROTEIN-RELATED"/>
    <property type="match status" value="1"/>
</dbReference>
<protein>
    <submittedName>
        <fullName evidence="6">Major facilitator superfamily MFS_1</fullName>
    </submittedName>
</protein>
<keyword evidence="7" id="KW-1185">Reference proteome</keyword>
<feature type="transmembrane region" description="Helical" evidence="4">
    <location>
        <begin position="200"/>
        <end position="222"/>
    </location>
</feature>
<feature type="transmembrane region" description="Helical" evidence="4">
    <location>
        <begin position="381"/>
        <end position="406"/>
    </location>
</feature>
<dbReference type="PROSITE" id="PS50850">
    <property type="entry name" value="MFS"/>
    <property type="match status" value="1"/>
</dbReference>
<dbReference type="InterPro" id="IPR036259">
    <property type="entry name" value="MFS_trans_sf"/>
</dbReference>
<keyword evidence="1 4" id="KW-0812">Transmembrane</keyword>
<feature type="transmembrane region" description="Helical" evidence="4">
    <location>
        <begin position="131"/>
        <end position="153"/>
    </location>
</feature>
<dbReference type="KEGG" id="mtt:Ftrac_0955"/>
<dbReference type="AlphaFoldDB" id="E4TTN9"/>
<dbReference type="eggNOG" id="COG2814">
    <property type="taxonomic scope" value="Bacteria"/>
</dbReference>
<dbReference type="InterPro" id="IPR020846">
    <property type="entry name" value="MFS_dom"/>
</dbReference>
<keyword evidence="2 4" id="KW-1133">Transmembrane helix</keyword>
<gene>
    <name evidence="6" type="ordered locus">Ftrac_0955</name>
</gene>
<feature type="transmembrane region" description="Helical" evidence="4">
    <location>
        <begin position="286"/>
        <end position="304"/>
    </location>
</feature>
<feature type="transmembrane region" description="Helical" evidence="4">
    <location>
        <begin position="412"/>
        <end position="429"/>
    </location>
</feature>
<reference evidence="6 7" key="1">
    <citation type="journal article" date="2011" name="Stand. Genomic Sci.">
        <title>Complete genome sequence of Marivirga tractuosa type strain (H-43).</title>
        <authorList>
            <person name="Pagani I."/>
            <person name="Chertkov O."/>
            <person name="Lapidus A."/>
            <person name="Lucas S."/>
            <person name="Del Rio T.G."/>
            <person name="Tice H."/>
            <person name="Copeland A."/>
            <person name="Cheng J.F."/>
            <person name="Nolan M."/>
            <person name="Saunders E."/>
            <person name="Pitluck S."/>
            <person name="Held B."/>
            <person name="Goodwin L."/>
            <person name="Liolios K."/>
            <person name="Ovchinikova G."/>
            <person name="Ivanova N."/>
            <person name="Mavromatis K."/>
            <person name="Pati A."/>
            <person name="Chen A."/>
            <person name="Palaniappan K."/>
            <person name="Land M."/>
            <person name="Hauser L."/>
            <person name="Jeffries C.D."/>
            <person name="Detter J.C."/>
            <person name="Han C."/>
            <person name="Tapia R."/>
            <person name="Ngatchou-Djao O.D."/>
            <person name="Rohde M."/>
            <person name="Goker M."/>
            <person name="Spring S."/>
            <person name="Sikorski J."/>
            <person name="Woyke T."/>
            <person name="Bristow J."/>
            <person name="Eisen J.A."/>
            <person name="Markowitz V."/>
            <person name="Hugenholtz P."/>
            <person name="Klenk H.P."/>
            <person name="Kyrpides N.C."/>
        </authorList>
    </citation>
    <scope>NUCLEOTIDE SEQUENCE [LARGE SCALE GENOMIC DNA]</scope>
    <source>
        <strain evidence="7">ATCC 23168 / DSM 4126 / NBRC 15989 / NCIMB 1408 / VKM B-1430 / H-43</strain>
    </source>
</reference>
<dbReference type="Pfam" id="PF07690">
    <property type="entry name" value="MFS_1"/>
    <property type="match status" value="1"/>
</dbReference>
<evidence type="ECO:0000313" key="7">
    <source>
        <dbReference type="Proteomes" id="UP000008720"/>
    </source>
</evidence>
<dbReference type="EMBL" id="CP002349">
    <property type="protein sequence ID" value="ADR20956.1"/>
    <property type="molecule type" value="Genomic_DNA"/>
</dbReference>
<dbReference type="PANTHER" id="PTHR23526:SF2">
    <property type="entry name" value="MAJOR FACILITATOR SUPERFAMILY (MFS) PROFILE DOMAIN-CONTAINING PROTEIN"/>
    <property type="match status" value="1"/>
</dbReference>
<organism evidence="6 7">
    <name type="scientific">Marivirga tractuosa (strain ATCC 23168 / DSM 4126 / NBRC 15989 / NCIMB 1408 / VKM B-1430 / H-43)</name>
    <name type="common">Microscilla tractuosa</name>
    <name type="synonym">Flexibacter tractuosus</name>
    <dbReference type="NCBI Taxonomy" id="643867"/>
    <lineage>
        <taxon>Bacteria</taxon>
        <taxon>Pseudomonadati</taxon>
        <taxon>Bacteroidota</taxon>
        <taxon>Cytophagia</taxon>
        <taxon>Cytophagales</taxon>
        <taxon>Marivirgaceae</taxon>
        <taxon>Marivirga</taxon>
    </lineage>
</organism>
<feature type="transmembrane region" description="Helical" evidence="4">
    <location>
        <begin position="256"/>
        <end position="274"/>
    </location>
</feature>
<evidence type="ECO:0000256" key="2">
    <source>
        <dbReference type="ARBA" id="ARBA00022989"/>
    </source>
</evidence>
<name>E4TTN9_MARTH</name>
<sequence>MAKLKEQFYDFLIEEDELRACKAIPDDACTNVPKNFTLNIANGTLSKLAEKIISPNLTLAWIMDFFGASSAVIGALVPIKDAGSLLPQLAVSGKIRSFSIHKNFWAISALMQGLCWLAAAGHIFFGDEETFPIAMLVLLAIFSVASGVASVAYKDVIGKTIPKSTRGQMLSYRSTFGGILSLIAGVVLVFFIQGQADKSIYGFMFLFASGLWFIASILFFMIEEEKGATKGGRTPFEEVKAGIKLIKEEANFRNFLFTRALLMAVPLLQPFYVLVAKDIDNTSWSLLGYLIIVNGLANVLSSPFWGKVADQSATRLMRISSFIAIGGAVFALLFYYASDWNLGFYAFLPVFFINGIAYSGARLSRKTYLVDYAPDDNKATYVSVANTFIGLFTLVAAGFGVIAQLFGLPAQIIFFMSLLVLAIVLSFRLKRV</sequence>
<evidence type="ECO:0000259" key="5">
    <source>
        <dbReference type="PROSITE" id="PS50850"/>
    </source>
</evidence>
<feature type="transmembrane region" description="Helical" evidence="4">
    <location>
        <begin position="174"/>
        <end position="194"/>
    </location>
</feature>
<feature type="transmembrane region" description="Helical" evidence="4">
    <location>
        <begin position="104"/>
        <end position="125"/>
    </location>
</feature>
<evidence type="ECO:0000256" key="3">
    <source>
        <dbReference type="ARBA" id="ARBA00023136"/>
    </source>
</evidence>
<feature type="transmembrane region" description="Helical" evidence="4">
    <location>
        <begin position="342"/>
        <end position="361"/>
    </location>
</feature>